<comment type="subcellular location">
    <subcellularLocation>
        <location evidence="2">Cell membrane</location>
        <topology evidence="2">Multi-pass membrane protein</topology>
    </subcellularLocation>
</comment>
<dbReference type="EMBL" id="LCRM01000019">
    <property type="protein sequence ID" value="KKW36645.1"/>
    <property type="molecule type" value="Genomic_DNA"/>
</dbReference>
<evidence type="ECO:0000256" key="13">
    <source>
        <dbReference type="SAM" id="Phobius"/>
    </source>
</evidence>
<evidence type="ECO:0000259" key="14">
    <source>
        <dbReference type="Pfam" id="PF02163"/>
    </source>
</evidence>
<keyword evidence="12 13" id="KW-0472">Membrane</keyword>
<feature type="transmembrane region" description="Helical" evidence="13">
    <location>
        <begin position="127"/>
        <end position="147"/>
    </location>
</feature>
<evidence type="ECO:0000256" key="3">
    <source>
        <dbReference type="ARBA" id="ARBA00007931"/>
    </source>
</evidence>
<keyword evidence="5" id="KW-0645">Protease</keyword>
<comment type="caution">
    <text evidence="15">The sequence shown here is derived from an EMBL/GenBank/DDBJ whole genome shotgun (WGS) entry which is preliminary data.</text>
</comment>
<evidence type="ECO:0000256" key="10">
    <source>
        <dbReference type="ARBA" id="ARBA00022989"/>
    </source>
</evidence>
<organism evidence="15 16">
    <name type="scientific">Candidatus Giovannonibacteria bacterium GW2011_GWA2_53_7</name>
    <dbReference type="NCBI Taxonomy" id="1618650"/>
    <lineage>
        <taxon>Bacteria</taxon>
        <taxon>Candidatus Giovannoniibacteriota</taxon>
    </lineage>
</organism>
<dbReference type="GO" id="GO:0005886">
    <property type="term" value="C:plasma membrane"/>
    <property type="evidence" value="ECO:0007669"/>
    <property type="project" value="UniProtKB-SubCell"/>
</dbReference>
<dbReference type="PANTHER" id="PTHR35864">
    <property type="entry name" value="ZINC METALLOPROTEASE MJ0611-RELATED"/>
    <property type="match status" value="1"/>
</dbReference>
<feature type="transmembrane region" description="Helical" evidence="13">
    <location>
        <begin position="12"/>
        <end position="34"/>
    </location>
</feature>
<keyword evidence="8" id="KW-0378">Hydrolase</keyword>
<accession>A0A0G1Y0J5</accession>
<dbReference type="Pfam" id="PF02163">
    <property type="entry name" value="Peptidase_M50"/>
    <property type="match status" value="1"/>
</dbReference>
<feature type="transmembrane region" description="Helical" evidence="13">
    <location>
        <begin position="93"/>
        <end position="115"/>
    </location>
</feature>
<evidence type="ECO:0000256" key="11">
    <source>
        <dbReference type="ARBA" id="ARBA00023049"/>
    </source>
</evidence>
<dbReference type="PANTHER" id="PTHR35864:SF1">
    <property type="entry name" value="ZINC METALLOPROTEASE YWHC-RELATED"/>
    <property type="match status" value="1"/>
</dbReference>
<dbReference type="GO" id="GO:0046872">
    <property type="term" value="F:metal ion binding"/>
    <property type="evidence" value="ECO:0007669"/>
    <property type="project" value="UniProtKB-KW"/>
</dbReference>
<evidence type="ECO:0000256" key="2">
    <source>
        <dbReference type="ARBA" id="ARBA00004651"/>
    </source>
</evidence>
<keyword evidence="9" id="KW-0862">Zinc</keyword>
<dbReference type="Proteomes" id="UP000034290">
    <property type="component" value="Unassembled WGS sequence"/>
</dbReference>
<dbReference type="GO" id="GO:0006508">
    <property type="term" value="P:proteolysis"/>
    <property type="evidence" value="ECO:0007669"/>
    <property type="project" value="UniProtKB-KW"/>
</dbReference>
<evidence type="ECO:0000256" key="9">
    <source>
        <dbReference type="ARBA" id="ARBA00022833"/>
    </source>
</evidence>
<proteinExistence type="inferred from homology"/>
<evidence type="ECO:0000256" key="4">
    <source>
        <dbReference type="ARBA" id="ARBA00022475"/>
    </source>
</evidence>
<name>A0A0G1Y0J5_9BACT</name>
<keyword evidence="4" id="KW-1003">Cell membrane</keyword>
<evidence type="ECO:0000256" key="6">
    <source>
        <dbReference type="ARBA" id="ARBA00022692"/>
    </source>
</evidence>
<evidence type="ECO:0000256" key="5">
    <source>
        <dbReference type="ARBA" id="ARBA00022670"/>
    </source>
</evidence>
<evidence type="ECO:0000313" key="16">
    <source>
        <dbReference type="Proteomes" id="UP000034290"/>
    </source>
</evidence>
<dbReference type="GO" id="GO:0008237">
    <property type="term" value="F:metallopeptidase activity"/>
    <property type="evidence" value="ECO:0007669"/>
    <property type="project" value="UniProtKB-KW"/>
</dbReference>
<gene>
    <name evidence="15" type="ORF">UY81_C0019G0006</name>
</gene>
<evidence type="ECO:0000313" key="15">
    <source>
        <dbReference type="EMBL" id="KKW36645.1"/>
    </source>
</evidence>
<keyword evidence="11" id="KW-0482">Metalloprotease</keyword>
<feature type="domain" description="Peptidase M50" evidence="14">
    <location>
        <begin position="125"/>
        <end position="186"/>
    </location>
</feature>
<dbReference type="InterPro" id="IPR044537">
    <property type="entry name" value="Rip2-like"/>
</dbReference>
<dbReference type="AlphaFoldDB" id="A0A0G1Y0J5"/>
<evidence type="ECO:0000256" key="1">
    <source>
        <dbReference type="ARBA" id="ARBA00001947"/>
    </source>
</evidence>
<dbReference type="CDD" id="cd06158">
    <property type="entry name" value="S2P-M50_like_1"/>
    <property type="match status" value="1"/>
</dbReference>
<evidence type="ECO:0000256" key="7">
    <source>
        <dbReference type="ARBA" id="ARBA00022723"/>
    </source>
</evidence>
<keyword evidence="10 13" id="KW-1133">Transmembrane helix</keyword>
<comment type="cofactor">
    <cofactor evidence="1">
        <name>Zn(2+)</name>
        <dbReference type="ChEBI" id="CHEBI:29105"/>
    </cofactor>
</comment>
<dbReference type="InterPro" id="IPR052348">
    <property type="entry name" value="Metallopeptidase_M50B"/>
</dbReference>
<evidence type="ECO:0000256" key="12">
    <source>
        <dbReference type="ARBA" id="ARBA00023136"/>
    </source>
</evidence>
<comment type="similarity">
    <text evidence="3">Belongs to the peptidase M50B family.</text>
</comment>
<reference evidence="15 16" key="1">
    <citation type="journal article" date="2015" name="Nature">
        <title>rRNA introns, odd ribosomes, and small enigmatic genomes across a large radiation of phyla.</title>
        <authorList>
            <person name="Brown C.T."/>
            <person name="Hug L.A."/>
            <person name="Thomas B.C."/>
            <person name="Sharon I."/>
            <person name="Castelle C.J."/>
            <person name="Singh A."/>
            <person name="Wilkins M.J."/>
            <person name="Williams K.H."/>
            <person name="Banfield J.F."/>
        </authorList>
    </citation>
    <scope>NUCLEOTIDE SEQUENCE [LARGE SCALE GENOMIC DNA]</scope>
</reference>
<keyword evidence="7" id="KW-0479">Metal-binding</keyword>
<protein>
    <submittedName>
        <fullName evidence="15">Peptidase, M50 family</fullName>
    </submittedName>
</protein>
<evidence type="ECO:0000256" key="8">
    <source>
        <dbReference type="ARBA" id="ARBA00022801"/>
    </source>
</evidence>
<feature type="transmembrane region" description="Helical" evidence="13">
    <location>
        <begin position="54"/>
        <end position="73"/>
    </location>
</feature>
<sequence length="226" mass="24586">MFLSLLFSDPLVAIAWAIAALFSLSVHECSHALVAKWRGDKTGEWAGRLTLNPLAHLDPLGTIPLILFGFGWAKPVPYNPYNLRDPKWDSVRVGLAGPASNLIVAAASGVLLRLLIGMQWLPLQNMLIVFLLLLMVLNLSLLFFNIIPVHPLDGSKLFFALFDAPKYARLRQTVATFGPNALFFLVLISLLTNIDAFFFVSLPAFATCDALLGGSCSGLLSMVFGG</sequence>
<dbReference type="InterPro" id="IPR008915">
    <property type="entry name" value="Peptidase_M50"/>
</dbReference>
<keyword evidence="6 13" id="KW-0812">Transmembrane</keyword>